<gene>
    <name evidence="12" type="ORF">VNO77_09174</name>
</gene>
<dbReference type="InterPro" id="IPR050665">
    <property type="entry name" value="Cytochrome_P450_Monooxygen"/>
</dbReference>
<comment type="similarity">
    <text evidence="2">Belongs to the cytochrome P450 family.</text>
</comment>
<evidence type="ECO:0000256" key="8">
    <source>
        <dbReference type="ARBA" id="ARBA00023004"/>
    </source>
</evidence>
<feature type="transmembrane region" description="Helical" evidence="11">
    <location>
        <begin position="12"/>
        <end position="29"/>
    </location>
</feature>
<evidence type="ECO:0000256" key="1">
    <source>
        <dbReference type="ARBA" id="ARBA00004167"/>
    </source>
</evidence>
<dbReference type="GO" id="GO:0016705">
    <property type="term" value="F:oxidoreductase activity, acting on paired donors, with incorporation or reduction of molecular oxygen"/>
    <property type="evidence" value="ECO:0007669"/>
    <property type="project" value="InterPro"/>
</dbReference>
<evidence type="ECO:0000256" key="3">
    <source>
        <dbReference type="ARBA" id="ARBA00022617"/>
    </source>
</evidence>
<dbReference type="InterPro" id="IPR036396">
    <property type="entry name" value="Cyt_P450_sf"/>
</dbReference>
<evidence type="ECO:0000313" key="13">
    <source>
        <dbReference type="Proteomes" id="UP001367508"/>
    </source>
</evidence>
<evidence type="ECO:0000256" key="9">
    <source>
        <dbReference type="ARBA" id="ARBA00023033"/>
    </source>
</evidence>
<evidence type="ECO:0000256" key="2">
    <source>
        <dbReference type="ARBA" id="ARBA00010617"/>
    </source>
</evidence>
<dbReference type="GO" id="GO:0005506">
    <property type="term" value="F:iron ion binding"/>
    <property type="evidence" value="ECO:0007669"/>
    <property type="project" value="InterPro"/>
</dbReference>
<reference evidence="12 13" key="1">
    <citation type="submission" date="2024-01" db="EMBL/GenBank/DDBJ databases">
        <title>The genomes of 5 underutilized Papilionoideae crops provide insights into root nodulation and disease resistanc.</title>
        <authorList>
            <person name="Jiang F."/>
        </authorList>
    </citation>
    <scope>NUCLEOTIDE SEQUENCE [LARGE SCALE GENOMIC DNA]</scope>
    <source>
        <strain evidence="12">LVBAO_FW01</strain>
        <tissue evidence="12">Leaves</tissue>
    </source>
</reference>
<comment type="subcellular location">
    <subcellularLocation>
        <location evidence="1">Membrane</location>
        <topology evidence="1">Single-pass membrane protein</topology>
    </subcellularLocation>
</comment>
<dbReference type="InterPro" id="IPR001128">
    <property type="entry name" value="Cyt_P450"/>
</dbReference>
<keyword evidence="4 11" id="KW-0812">Transmembrane</keyword>
<organism evidence="12 13">
    <name type="scientific">Canavalia gladiata</name>
    <name type="common">Sword bean</name>
    <name type="synonym">Dolichos gladiatus</name>
    <dbReference type="NCBI Taxonomy" id="3824"/>
    <lineage>
        <taxon>Eukaryota</taxon>
        <taxon>Viridiplantae</taxon>
        <taxon>Streptophyta</taxon>
        <taxon>Embryophyta</taxon>
        <taxon>Tracheophyta</taxon>
        <taxon>Spermatophyta</taxon>
        <taxon>Magnoliopsida</taxon>
        <taxon>eudicotyledons</taxon>
        <taxon>Gunneridae</taxon>
        <taxon>Pentapetalae</taxon>
        <taxon>rosids</taxon>
        <taxon>fabids</taxon>
        <taxon>Fabales</taxon>
        <taxon>Fabaceae</taxon>
        <taxon>Papilionoideae</taxon>
        <taxon>50 kb inversion clade</taxon>
        <taxon>NPAAA clade</taxon>
        <taxon>indigoferoid/millettioid clade</taxon>
        <taxon>Phaseoleae</taxon>
        <taxon>Canavalia</taxon>
    </lineage>
</organism>
<dbReference type="PANTHER" id="PTHR24282">
    <property type="entry name" value="CYTOCHROME P450 FAMILY MEMBER"/>
    <property type="match status" value="1"/>
</dbReference>
<evidence type="ECO:0000256" key="7">
    <source>
        <dbReference type="ARBA" id="ARBA00023002"/>
    </source>
</evidence>
<sequence length="437" mass="49864">MEVMEMNTGQVVLGAVLVLLLHVFNILVLRPRSLRAKLQKQGIDGPSPHFYFGNIAEIKTLLLQVQSAQVKDKDVSVSHTWPFTLFPHIQKWVNQYCQMCQILNSQVKSEEICPSCSFLQENGWNGVSHIHVFFGEYTVANDDRYREGEGNPHVHQFESREAYLSIQRFETTFGPRYIVVEWASLGSSEEDIAPELYVDKGMVNLIIESTNITLRYWETRVESEGGVSEIKIDEDLRSLSADIIGRACFGSNYFEGKEIFLKLRDLQKLLSNIDEGIPGFRYLPNKSNRQMWKLEKEINLKISKLIKQRQEETHEEDLLQMILEGAKNCEGGDGPLSNSISRDRFMIDNCKNIFFAGHETTAIATSWCLMLLATNQDWQDRARDEVLQVCGNGAPDASMLRSMKTFRFSLSPSYCHSPAFHLVIEPGQGVVLKMIRI</sequence>
<keyword evidence="5" id="KW-0479">Metal-binding</keyword>
<dbReference type="InterPro" id="IPR002401">
    <property type="entry name" value="Cyt_P450_E_grp-I"/>
</dbReference>
<keyword evidence="3" id="KW-0349">Heme</keyword>
<keyword evidence="6 11" id="KW-1133">Transmembrane helix</keyword>
<evidence type="ECO:0000256" key="5">
    <source>
        <dbReference type="ARBA" id="ARBA00022723"/>
    </source>
</evidence>
<dbReference type="PANTHER" id="PTHR24282:SF26">
    <property type="entry name" value="CYTOCHROME P450"/>
    <property type="match status" value="1"/>
</dbReference>
<keyword evidence="9" id="KW-0503">Monooxygenase</keyword>
<protein>
    <submittedName>
        <fullName evidence="12">Uncharacterized protein</fullName>
    </submittedName>
</protein>
<dbReference type="Proteomes" id="UP001367508">
    <property type="component" value="Unassembled WGS sequence"/>
</dbReference>
<accession>A0AAN9M900</accession>
<dbReference type="GO" id="GO:0016020">
    <property type="term" value="C:membrane"/>
    <property type="evidence" value="ECO:0007669"/>
    <property type="project" value="UniProtKB-SubCell"/>
</dbReference>
<dbReference type="Gene3D" id="1.10.630.10">
    <property type="entry name" value="Cytochrome P450"/>
    <property type="match status" value="1"/>
</dbReference>
<dbReference type="EMBL" id="JAYMYQ010000002">
    <property type="protein sequence ID" value="KAK7350485.1"/>
    <property type="molecule type" value="Genomic_DNA"/>
</dbReference>
<keyword evidence="10 11" id="KW-0472">Membrane</keyword>
<dbReference type="GO" id="GO:0020037">
    <property type="term" value="F:heme binding"/>
    <property type="evidence" value="ECO:0007669"/>
    <property type="project" value="InterPro"/>
</dbReference>
<name>A0AAN9M900_CANGL</name>
<keyword evidence="8" id="KW-0408">Iron</keyword>
<proteinExistence type="inferred from homology"/>
<evidence type="ECO:0000313" key="12">
    <source>
        <dbReference type="EMBL" id="KAK7350485.1"/>
    </source>
</evidence>
<evidence type="ECO:0000256" key="10">
    <source>
        <dbReference type="ARBA" id="ARBA00023136"/>
    </source>
</evidence>
<evidence type="ECO:0000256" key="6">
    <source>
        <dbReference type="ARBA" id="ARBA00022989"/>
    </source>
</evidence>
<keyword evidence="13" id="KW-1185">Reference proteome</keyword>
<evidence type="ECO:0000256" key="4">
    <source>
        <dbReference type="ARBA" id="ARBA00022692"/>
    </source>
</evidence>
<dbReference type="PRINTS" id="PR00463">
    <property type="entry name" value="EP450I"/>
</dbReference>
<dbReference type="SUPFAM" id="SSF48264">
    <property type="entry name" value="Cytochrome P450"/>
    <property type="match status" value="1"/>
</dbReference>
<evidence type="ECO:0000256" key="11">
    <source>
        <dbReference type="SAM" id="Phobius"/>
    </source>
</evidence>
<comment type="caution">
    <text evidence="12">The sequence shown here is derived from an EMBL/GenBank/DDBJ whole genome shotgun (WGS) entry which is preliminary data.</text>
</comment>
<dbReference type="Pfam" id="PF00067">
    <property type="entry name" value="p450"/>
    <property type="match status" value="1"/>
</dbReference>
<dbReference type="AlphaFoldDB" id="A0AAN9M900"/>
<dbReference type="GO" id="GO:0004497">
    <property type="term" value="F:monooxygenase activity"/>
    <property type="evidence" value="ECO:0007669"/>
    <property type="project" value="UniProtKB-KW"/>
</dbReference>
<keyword evidence="7" id="KW-0560">Oxidoreductase</keyword>